<name>A0AA88NK98_TACVA</name>
<accession>A0AA88NK98</accession>
<comment type="caution">
    <text evidence="1">The sequence shown here is derived from an EMBL/GenBank/DDBJ whole genome shotgun (WGS) entry which is preliminary data.</text>
</comment>
<dbReference type="AlphaFoldDB" id="A0AA88NK98"/>
<reference evidence="1" key="1">
    <citation type="submission" date="2023-08" db="EMBL/GenBank/DDBJ databases">
        <title>Pelteobagrus vachellii genome.</title>
        <authorList>
            <person name="Liu H."/>
        </authorList>
    </citation>
    <scope>NUCLEOTIDE SEQUENCE</scope>
    <source>
        <strain evidence="1">PRFRI_2022a</strain>
        <tissue evidence="1">Muscle</tissue>
    </source>
</reference>
<evidence type="ECO:0000313" key="2">
    <source>
        <dbReference type="Proteomes" id="UP001187315"/>
    </source>
</evidence>
<proteinExistence type="predicted"/>
<dbReference type="EMBL" id="JAVHJS010000006">
    <property type="protein sequence ID" value="KAK2854979.1"/>
    <property type="molecule type" value="Genomic_DNA"/>
</dbReference>
<gene>
    <name evidence="1" type="ORF">Q7C36_006848</name>
</gene>
<dbReference type="Proteomes" id="UP001187315">
    <property type="component" value="Unassembled WGS sequence"/>
</dbReference>
<sequence>MLLQKSYLKFTFDLRLGSVRALEKLAGGHARRKYLSSLVAWGKNIMREDSNDSEILQFIFIRGSVII</sequence>
<keyword evidence="2" id="KW-1185">Reference proteome</keyword>
<evidence type="ECO:0000313" key="1">
    <source>
        <dbReference type="EMBL" id="KAK2854979.1"/>
    </source>
</evidence>
<organism evidence="1 2">
    <name type="scientific">Tachysurus vachellii</name>
    <name type="common">Darkbarbel catfish</name>
    <name type="synonym">Pelteobagrus vachellii</name>
    <dbReference type="NCBI Taxonomy" id="175792"/>
    <lineage>
        <taxon>Eukaryota</taxon>
        <taxon>Metazoa</taxon>
        <taxon>Chordata</taxon>
        <taxon>Craniata</taxon>
        <taxon>Vertebrata</taxon>
        <taxon>Euteleostomi</taxon>
        <taxon>Actinopterygii</taxon>
        <taxon>Neopterygii</taxon>
        <taxon>Teleostei</taxon>
        <taxon>Ostariophysi</taxon>
        <taxon>Siluriformes</taxon>
        <taxon>Bagridae</taxon>
        <taxon>Tachysurus</taxon>
    </lineage>
</organism>
<protein>
    <submittedName>
        <fullName evidence="1">Uncharacterized protein</fullName>
    </submittedName>
</protein>